<dbReference type="PANTHER" id="PTHR43673">
    <property type="entry name" value="NAD(P)H NITROREDUCTASE YDGI-RELATED"/>
    <property type="match status" value="1"/>
</dbReference>
<accession>A0A2P7N1U5</accession>
<evidence type="ECO:0000313" key="9">
    <source>
        <dbReference type="Proteomes" id="UP000243002"/>
    </source>
</evidence>
<gene>
    <name evidence="8" type="ORF">C7K55_01565</name>
</gene>
<reference evidence="8 9" key="1">
    <citation type="journal article" date="2018" name="Environ. Microbiol.">
        <title>Ecological and genomic features of two widespread freshwater picocyanobacteria.</title>
        <authorList>
            <person name="Cabello-Yeves P.J."/>
            <person name="Picazo A."/>
            <person name="Camacho A."/>
            <person name="Callieri C."/>
            <person name="Rosselli R."/>
            <person name="Roda-Garcia J.J."/>
            <person name="Coutinho F.H."/>
            <person name="Rodriguez-Valera F."/>
        </authorList>
    </citation>
    <scope>NUCLEOTIDE SEQUENCE [LARGE SCALE GENOMIC DNA]</scope>
    <source>
        <strain evidence="8 9">Tous</strain>
    </source>
</reference>
<comment type="similarity">
    <text evidence="2">Belongs to the nitroreductase family.</text>
</comment>
<protein>
    <submittedName>
        <fullName evidence="8">NAD(P)H-dependent oxidoreductase</fullName>
    </submittedName>
</protein>
<dbReference type="OrthoDB" id="9782629at2"/>
<dbReference type="GO" id="GO:0016491">
    <property type="term" value="F:oxidoreductase activity"/>
    <property type="evidence" value="ECO:0007669"/>
    <property type="project" value="UniProtKB-KW"/>
</dbReference>
<name>A0A2P7N1U5_9CYAN</name>
<comment type="caution">
    <text evidence="8">The sequence shown here is derived from an EMBL/GenBank/DDBJ whole genome shotgun (WGS) entry which is preliminary data.</text>
</comment>
<comment type="cofactor">
    <cofactor evidence="1">
        <name>FMN</name>
        <dbReference type="ChEBI" id="CHEBI:58210"/>
    </cofactor>
</comment>
<proteinExistence type="inferred from homology"/>
<evidence type="ECO:0000256" key="6">
    <source>
        <dbReference type="ARBA" id="ARBA00023002"/>
    </source>
</evidence>
<dbReference type="PANTHER" id="PTHR43673:SF2">
    <property type="entry name" value="NITROREDUCTASE"/>
    <property type="match status" value="1"/>
</dbReference>
<dbReference type="InterPro" id="IPR000415">
    <property type="entry name" value="Nitroreductase-like"/>
</dbReference>
<organism evidence="8 9">
    <name type="scientific">Cyanobium usitatum str. Tous</name>
    <dbReference type="NCBI Taxonomy" id="2116684"/>
    <lineage>
        <taxon>Bacteria</taxon>
        <taxon>Bacillati</taxon>
        <taxon>Cyanobacteriota</taxon>
        <taxon>Cyanophyceae</taxon>
        <taxon>Synechococcales</taxon>
        <taxon>Prochlorococcaceae</taxon>
        <taxon>Cyanobium</taxon>
    </lineage>
</organism>
<keyword evidence="3" id="KW-0285">Flavoprotein</keyword>
<dbReference type="AlphaFoldDB" id="A0A2P7N1U5"/>
<evidence type="ECO:0000256" key="4">
    <source>
        <dbReference type="ARBA" id="ARBA00022643"/>
    </source>
</evidence>
<evidence type="ECO:0000256" key="2">
    <source>
        <dbReference type="ARBA" id="ARBA00007118"/>
    </source>
</evidence>
<dbReference type="InterPro" id="IPR033878">
    <property type="entry name" value="NfsB-like"/>
</dbReference>
<keyword evidence="5" id="KW-0521">NADP</keyword>
<dbReference type="Gene3D" id="3.40.109.10">
    <property type="entry name" value="NADH Oxidase"/>
    <property type="match status" value="1"/>
</dbReference>
<dbReference type="Proteomes" id="UP000243002">
    <property type="component" value="Unassembled WGS sequence"/>
</dbReference>
<dbReference type="SUPFAM" id="SSF55469">
    <property type="entry name" value="FMN-dependent nitroreductase-like"/>
    <property type="match status" value="1"/>
</dbReference>
<sequence length="215" mass="24080">MPISPQQLNGAMAWRYATKVFDPSRRIDDTTWAALEDALVQSPSSYGLQPWKFLEINDPALRQQLRPESWNQSQITDCSHLVVFLVQRQIGAAEADRLIETMAAVRGLDSTALATYRQMIDVDLINGPRSQQIDRWASNQVYIALGTFMTAAALLEVDTCAIEGFDPLAYDRILNLADSPYRSCVVCAAGYRDSSDKYASLAKVRYAPAELIERR</sequence>
<keyword evidence="4" id="KW-0288">FMN</keyword>
<dbReference type="Pfam" id="PF00881">
    <property type="entry name" value="Nitroreductase"/>
    <property type="match status" value="1"/>
</dbReference>
<dbReference type="EMBL" id="PXXO01000001">
    <property type="protein sequence ID" value="PSJ07432.1"/>
    <property type="molecule type" value="Genomic_DNA"/>
</dbReference>
<dbReference type="InterPro" id="IPR029479">
    <property type="entry name" value="Nitroreductase"/>
</dbReference>
<evidence type="ECO:0000256" key="1">
    <source>
        <dbReference type="ARBA" id="ARBA00001917"/>
    </source>
</evidence>
<dbReference type="RefSeq" id="WP_106501617.1">
    <property type="nucleotide sequence ID" value="NZ_PXXO01000001.1"/>
</dbReference>
<keyword evidence="6" id="KW-0560">Oxidoreductase</keyword>
<feature type="domain" description="Nitroreductase" evidence="7">
    <location>
        <begin position="13"/>
        <end position="191"/>
    </location>
</feature>
<keyword evidence="9" id="KW-1185">Reference proteome</keyword>
<evidence type="ECO:0000313" key="8">
    <source>
        <dbReference type="EMBL" id="PSJ07432.1"/>
    </source>
</evidence>
<evidence type="ECO:0000256" key="3">
    <source>
        <dbReference type="ARBA" id="ARBA00022630"/>
    </source>
</evidence>
<dbReference type="CDD" id="cd02149">
    <property type="entry name" value="NfsB-like"/>
    <property type="match status" value="1"/>
</dbReference>
<evidence type="ECO:0000259" key="7">
    <source>
        <dbReference type="Pfam" id="PF00881"/>
    </source>
</evidence>
<evidence type="ECO:0000256" key="5">
    <source>
        <dbReference type="ARBA" id="ARBA00022857"/>
    </source>
</evidence>